<organism evidence="2 3">
    <name type="scientific">Dreissena polymorpha</name>
    <name type="common">Zebra mussel</name>
    <name type="synonym">Mytilus polymorpha</name>
    <dbReference type="NCBI Taxonomy" id="45954"/>
    <lineage>
        <taxon>Eukaryota</taxon>
        <taxon>Metazoa</taxon>
        <taxon>Spiralia</taxon>
        <taxon>Lophotrochozoa</taxon>
        <taxon>Mollusca</taxon>
        <taxon>Bivalvia</taxon>
        <taxon>Autobranchia</taxon>
        <taxon>Heteroconchia</taxon>
        <taxon>Euheterodonta</taxon>
        <taxon>Imparidentia</taxon>
        <taxon>Neoheterodontei</taxon>
        <taxon>Myida</taxon>
        <taxon>Dreissenoidea</taxon>
        <taxon>Dreissenidae</taxon>
        <taxon>Dreissena</taxon>
    </lineage>
</organism>
<protein>
    <submittedName>
        <fullName evidence="2">Uncharacterized protein</fullName>
    </submittedName>
</protein>
<keyword evidence="3" id="KW-1185">Reference proteome</keyword>
<evidence type="ECO:0000313" key="2">
    <source>
        <dbReference type="EMBL" id="KAH3836405.1"/>
    </source>
</evidence>
<gene>
    <name evidence="2" type="ORF">DPMN_109775</name>
</gene>
<accession>A0A9D4KAV7</accession>
<sequence length="73" mass="7989">MTRTPPLPPLQAPASPVSAASASWRHSSGALRCHLCGQDNTENVGLRDMGAKREGRLKTNFEIRFSILPFPPF</sequence>
<feature type="compositionally biased region" description="Pro residues" evidence="1">
    <location>
        <begin position="1"/>
        <end position="11"/>
    </location>
</feature>
<feature type="compositionally biased region" description="Low complexity" evidence="1">
    <location>
        <begin position="12"/>
        <end position="21"/>
    </location>
</feature>
<feature type="region of interest" description="Disordered" evidence="1">
    <location>
        <begin position="1"/>
        <end position="21"/>
    </location>
</feature>
<dbReference type="AlphaFoldDB" id="A0A9D4KAV7"/>
<name>A0A9D4KAV7_DREPO</name>
<evidence type="ECO:0000256" key="1">
    <source>
        <dbReference type="SAM" id="MobiDB-lite"/>
    </source>
</evidence>
<reference evidence="2" key="1">
    <citation type="journal article" date="2019" name="bioRxiv">
        <title>The Genome of the Zebra Mussel, Dreissena polymorpha: A Resource for Invasive Species Research.</title>
        <authorList>
            <person name="McCartney M.A."/>
            <person name="Auch B."/>
            <person name="Kono T."/>
            <person name="Mallez S."/>
            <person name="Zhang Y."/>
            <person name="Obille A."/>
            <person name="Becker A."/>
            <person name="Abrahante J.E."/>
            <person name="Garbe J."/>
            <person name="Badalamenti J.P."/>
            <person name="Herman A."/>
            <person name="Mangelson H."/>
            <person name="Liachko I."/>
            <person name="Sullivan S."/>
            <person name="Sone E.D."/>
            <person name="Koren S."/>
            <person name="Silverstein K.A.T."/>
            <person name="Beckman K.B."/>
            <person name="Gohl D.M."/>
        </authorList>
    </citation>
    <scope>NUCLEOTIDE SEQUENCE</scope>
    <source>
        <strain evidence="2">Duluth1</strain>
        <tissue evidence="2">Whole animal</tissue>
    </source>
</reference>
<proteinExistence type="predicted"/>
<evidence type="ECO:0000313" key="3">
    <source>
        <dbReference type="Proteomes" id="UP000828390"/>
    </source>
</evidence>
<dbReference type="Proteomes" id="UP000828390">
    <property type="component" value="Unassembled WGS sequence"/>
</dbReference>
<reference evidence="2" key="2">
    <citation type="submission" date="2020-11" db="EMBL/GenBank/DDBJ databases">
        <authorList>
            <person name="McCartney M.A."/>
            <person name="Auch B."/>
            <person name="Kono T."/>
            <person name="Mallez S."/>
            <person name="Becker A."/>
            <person name="Gohl D.M."/>
            <person name="Silverstein K.A.T."/>
            <person name="Koren S."/>
            <person name="Bechman K.B."/>
            <person name="Herman A."/>
            <person name="Abrahante J.E."/>
            <person name="Garbe J."/>
        </authorList>
    </citation>
    <scope>NUCLEOTIDE SEQUENCE</scope>
    <source>
        <strain evidence="2">Duluth1</strain>
        <tissue evidence="2">Whole animal</tissue>
    </source>
</reference>
<dbReference type="EMBL" id="JAIWYP010000004">
    <property type="protein sequence ID" value="KAH3836405.1"/>
    <property type="molecule type" value="Genomic_DNA"/>
</dbReference>
<comment type="caution">
    <text evidence="2">The sequence shown here is derived from an EMBL/GenBank/DDBJ whole genome shotgun (WGS) entry which is preliminary data.</text>
</comment>